<feature type="compositionally biased region" description="Basic and acidic residues" evidence="1">
    <location>
        <begin position="12"/>
        <end position="24"/>
    </location>
</feature>
<accession>A0ABU2G3T1</accession>
<feature type="transmembrane region" description="Helical" evidence="2">
    <location>
        <begin position="50"/>
        <end position="72"/>
    </location>
</feature>
<dbReference type="InterPro" id="IPR050570">
    <property type="entry name" value="Cell_wall_metabolism_enzyme"/>
</dbReference>
<evidence type="ECO:0000259" key="3">
    <source>
        <dbReference type="Pfam" id="PF01551"/>
    </source>
</evidence>
<dbReference type="RefSeq" id="WP_310929360.1">
    <property type="nucleotide sequence ID" value="NZ_JAMQOQ010000004.1"/>
</dbReference>
<dbReference type="Pfam" id="PF01551">
    <property type="entry name" value="Peptidase_M23"/>
    <property type="match status" value="1"/>
</dbReference>
<organism evidence="4 5">
    <name type="scientific">Halogeometricum luteum</name>
    <dbReference type="NCBI Taxonomy" id="2950537"/>
    <lineage>
        <taxon>Archaea</taxon>
        <taxon>Methanobacteriati</taxon>
        <taxon>Methanobacteriota</taxon>
        <taxon>Stenosarchaea group</taxon>
        <taxon>Halobacteria</taxon>
        <taxon>Halobacteriales</taxon>
        <taxon>Haloferacaceae</taxon>
        <taxon>Halogeometricum</taxon>
    </lineage>
</organism>
<dbReference type="Gene3D" id="2.70.70.10">
    <property type="entry name" value="Glucose Permease (Domain IIA)"/>
    <property type="match status" value="1"/>
</dbReference>
<feature type="region of interest" description="Disordered" evidence="1">
    <location>
        <begin position="1"/>
        <end position="24"/>
    </location>
</feature>
<gene>
    <name evidence="4" type="ORF">NDI79_14845</name>
</gene>
<keyword evidence="5" id="KW-1185">Reference proteome</keyword>
<dbReference type="Proteomes" id="UP001254813">
    <property type="component" value="Unassembled WGS sequence"/>
</dbReference>
<evidence type="ECO:0000313" key="5">
    <source>
        <dbReference type="Proteomes" id="UP001254813"/>
    </source>
</evidence>
<evidence type="ECO:0000256" key="2">
    <source>
        <dbReference type="SAM" id="Phobius"/>
    </source>
</evidence>
<dbReference type="InterPro" id="IPR011055">
    <property type="entry name" value="Dup_hybrid_motif"/>
</dbReference>
<dbReference type="EMBL" id="JAMQOQ010000004">
    <property type="protein sequence ID" value="MDS0295447.1"/>
    <property type="molecule type" value="Genomic_DNA"/>
</dbReference>
<sequence>MPSRTETDASDDERPRDPAESKSLLERLPDPTNLALLGLLGLPAVFSSRFAVLSPFLYCFLFGLWPFVSLFLPTRGESPTEWIRTGDRWSTARFLLSMVPLQLNPYVQAQSVGQLLGHLDVYRRYRFDLPGPESFEQRATYRLPVEGEWTVVGGGHERDDSHSWSILAQRYAYDHVVTDDEGRTHAGEGSDPSDYHCWERPVVAPAAGVVVAASDGHRDAPRTRGWLDLRQRDIRGNYVVVEHASEEYSVLAHLREGSVAVREGDRVDSGQRIGLCGHSGNSTEPHLHFHVQDSPSFYRGMGLPVGFDGVAVADGPNGEPVPVERAALRAGQRVVQQKSEQSERPAETE</sequence>
<keyword evidence="2" id="KW-0812">Transmembrane</keyword>
<keyword evidence="2" id="KW-0472">Membrane</keyword>
<keyword evidence="2" id="KW-1133">Transmembrane helix</keyword>
<protein>
    <submittedName>
        <fullName evidence="4">M23 family metallopeptidase</fullName>
    </submittedName>
</protein>
<dbReference type="InterPro" id="IPR016047">
    <property type="entry name" value="M23ase_b-sheet_dom"/>
</dbReference>
<reference evidence="4 5" key="1">
    <citation type="submission" date="2022-06" db="EMBL/GenBank/DDBJ databases">
        <title>Halogeometricum sp. a new haloarchaeum isolate from saline soil.</title>
        <authorList>
            <person name="Strakova D."/>
            <person name="Galisteo C."/>
            <person name="Sanchez-Porro C."/>
            <person name="Ventosa A."/>
        </authorList>
    </citation>
    <scope>NUCLEOTIDE SEQUENCE [LARGE SCALE GENOMIC DNA]</scope>
    <source>
        <strain evidence="5">S3BR25-2</strain>
    </source>
</reference>
<dbReference type="PANTHER" id="PTHR21666">
    <property type="entry name" value="PEPTIDASE-RELATED"/>
    <property type="match status" value="1"/>
</dbReference>
<evidence type="ECO:0000313" key="4">
    <source>
        <dbReference type="EMBL" id="MDS0295447.1"/>
    </source>
</evidence>
<comment type="caution">
    <text evidence="4">The sequence shown here is derived from an EMBL/GenBank/DDBJ whole genome shotgun (WGS) entry which is preliminary data.</text>
</comment>
<dbReference type="PANTHER" id="PTHR21666:SF270">
    <property type="entry name" value="MUREIN HYDROLASE ACTIVATOR ENVC"/>
    <property type="match status" value="1"/>
</dbReference>
<dbReference type="SUPFAM" id="SSF51261">
    <property type="entry name" value="Duplicated hybrid motif"/>
    <property type="match status" value="1"/>
</dbReference>
<dbReference type="CDD" id="cd12797">
    <property type="entry name" value="M23_peptidase"/>
    <property type="match status" value="1"/>
</dbReference>
<name>A0ABU2G3T1_9EURY</name>
<proteinExistence type="predicted"/>
<evidence type="ECO:0000256" key="1">
    <source>
        <dbReference type="SAM" id="MobiDB-lite"/>
    </source>
</evidence>
<feature type="domain" description="M23ase beta-sheet core" evidence="3">
    <location>
        <begin position="200"/>
        <end position="292"/>
    </location>
</feature>